<dbReference type="PANTHER" id="PTHR23131">
    <property type="entry name" value="ENDORIBONUCLEASE LACTB2"/>
    <property type="match status" value="1"/>
</dbReference>
<reference evidence="2 3" key="1">
    <citation type="submission" date="2022-04" db="EMBL/GenBank/DDBJ databases">
        <title>Roseobacter sp. WL0113 is a bacterium isolated from neritic sediment.</title>
        <authorList>
            <person name="Wang L."/>
            <person name="He W."/>
            <person name="Zhang D.-F."/>
        </authorList>
    </citation>
    <scope>NUCLEOTIDE SEQUENCE [LARGE SCALE GENOMIC DNA]</scope>
    <source>
        <strain evidence="2 3">WL0113</strain>
    </source>
</reference>
<dbReference type="SUPFAM" id="SSF56281">
    <property type="entry name" value="Metallo-hydrolase/oxidoreductase"/>
    <property type="match status" value="1"/>
</dbReference>
<dbReference type="Gene3D" id="1.10.10.10">
    <property type="entry name" value="Winged helix-like DNA-binding domain superfamily/Winged helix DNA-binding domain"/>
    <property type="match status" value="1"/>
</dbReference>
<dbReference type="Gene3D" id="3.60.15.10">
    <property type="entry name" value="Ribonuclease Z/Hydroxyacylglutathione hydrolase-like"/>
    <property type="match status" value="1"/>
</dbReference>
<sequence>MPPVHDFDPPIGIPQVLEPGLRRLLAPNPSPMTYRGTNTYLLGETHLAVIDPGPADSDHLAAILDAVQPGQTITHILVSHAHLDHSPLAGGLQDACGAPIYGFGPAEKGRSEVMQALAEGGLVGGGEGIDSGFAPDHEVADGEVIEGTGWRVQAWHTPGHIGNHLCFGYDDVCFTADHVMGWATSLVSPPDGDLTDFMRSCRRLRAARWRRFYPGHGDIVHDPHARLDGLIAHRLAREAAILEALAAGPSDAHELAQQIYLDTPASLMAAATRNVLAHLIDLAGKNRIAPAAPLRADTPFRLL</sequence>
<dbReference type="Proteomes" id="UP001208690">
    <property type="component" value="Unassembled WGS sequence"/>
</dbReference>
<dbReference type="SMART" id="SM00849">
    <property type="entry name" value="Lactamase_B"/>
    <property type="match status" value="1"/>
</dbReference>
<dbReference type="PANTHER" id="PTHR23131:SF0">
    <property type="entry name" value="ENDORIBONUCLEASE LACTB2"/>
    <property type="match status" value="1"/>
</dbReference>
<dbReference type="Pfam" id="PF00753">
    <property type="entry name" value="Lactamase_B"/>
    <property type="match status" value="1"/>
</dbReference>
<evidence type="ECO:0000259" key="1">
    <source>
        <dbReference type="SMART" id="SM00849"/>
    </source>
</evidence>
<accession>A0ABT3BF04</accession>
<evidence type="ECO:0000313" key="2">
    <source>
        <dbReference type="EMBL" id="MCV3271959.1"/>
    </source>
</evidence>
<dbReference type="InterPro" id="IPR036388">
    <property type="entry name" value="WH-like_DNA-bd_sf"/>
</dbReference>
<dbReference type="InterPro" id="IPR001279">
    <property type="entry name" value="Metallo-B-lactamas"/>
</dbReference>
<comment type="caution">
    <text evidence="2">The sequence shown here is derived from an EMBL/GenBank/DDBJ whole genome shotgun (WGS) entry which is preliminary data.</text>
</comment>
<organism evidence="2 3">
    <name type="scientific">Roseobacter sinensis</name>
    <dbReference type="NCBI Taxonomy" id="2931391"/>
    <lineage>
        <taxon>Bacteria</taxon>
        <taxon>Pseudomonadati</taxon>
        <taxon>Pseudomonadota</taxon>
        <taxon>Alphaproteobacteria</taxon>
        <taxon>Rhodobacterales</taxon>
        <taxon>Roseobacteraceae</taxon>
        <taxon>Roseobacter</taxon>
    </lineage>
</organism>
<dbReference type="CDD" id="cd16278">
    <property type="entry name" value="metallo-hydrolase-like_MBL-fold"/>
    <property type="match status" value="1"/>
</dbReference>
<gene>
    <name evidence="2" type="ORF">MUB52_11020</name>
</gene>
<dbReference type="RefSeq" id="WP_263844443.1">
    <property type="nucleotide sequence ID" value="NZ_JALIEB010000006.1"/>
</dbReference>
<dbReference type="EMBL" id="JALIEB010000006">
    <property type="protein sequence ID" value="MCV3271959.1"/>
    <property type="molecule type" value="Genomic_DNA"/>
</dbReference>
<dbReference type="Pfam" id="PF17778">
    <property type="entry name" value="WHD_BLACT"/>
    <property type="match status" value="1"/>
</dbReference>
<dbReference type="InterPro" id="IPR036866">
    <property type="entry name" value="RibonucZ/Hydroxyglut_hydro"/>
</dbReference>
<dbReference type="InterPro" id="IPR050662">
    <property type="entry name" value="Sec-metab_biosynth-thioest"/>
</dbReference>
<evidence type="ECO:0000313" key="3">
    <source>
        <dbReference type="Proteomes" id="UP001208690"/>
    </source>
</evidence>
<feature type="domain" description="Metallo-beta-lactamase" evidence="1">
    <location>
        <begin position="36"/>
        <end position="216"/>
    </location>
</feature>
<name>A0ABT3BF04_9RHOB</name>
<dbReference type="InterPro" id="IPR041516">
    <property type="entry name" value="LACTB2_WH"/>
</dbReference>
<protein>
    <submittedName>
        <fullName evidence="2">MBL fold metallo-hydrolase</fullName>
    </submittedName>
</protein>
<proteinExistence type="predicted"/>
<keyword evidence="3" id="KW-1185">Reference proteome</keyword>